<name>A0ABV7ZDA4_9DEIO</name>
<reference evidence="3" key="1">
    <citation type="journal article" date="2019" name="Int. J. Syst. Evol. Microbiol.">
        <title>The Global Catalogue of Microorganisms (GCM) 10K type strain sequencing project: providing services to taxonomists for standard genome sequencing and annotation.</title>
        <authorList>
            <consortium name="The Broad Institute Genomics Platform"/>
            <consortium name="The Broad Institute Genome Sequencing Center for Infectious Disease"/>
            <person name="Wu L."/>
            <person name="Ma J."/>
        </authorList>
    </citation>
    <scope>NUCLEOTIDE SEQUENCE [LARGE SCALE GENOMIC DNA]</scope>
    <source>
        <strain evidence="3">CCTCC AB 2017081</strain>
    </source>
</reference>
<feature type="signal peptide" evidence="1">
    <location>
        <begin position="1"/>
        <end position="19"/>
    </location>
</feature>
<protein>
    <recommendedName>
        <fullName evidence="4">DUF5666 domain-containing protein</fullName>
    </recommendedName>
</protein>
<evidence type="ECO:0000313" key="2">
    <source>
        <dbReference type="EMBL" id="MFC3834735.1"/>
    </source>
</evidence>
<accession>A0ABV7ZDA4</accession>
<proteinExistence type="predicted"/>
<keyword evidence="3" id="KW-1185">Reference proteome</keyword>
<comment type="caution">
    <text evidence="2">The sequence shown here is derived from an EMBL/GenBank/DDBJ whole genome shotgun (WGS) entry which is preliminary data.</text>
</comment>
<dbReference type="EMBL" id="JBHRZG010000024">
    <property type="protein sequence ID" value="MFC3834735.1"/>
    <property type="molecule type" value="Genomic_DNA"/>
</dbReference>
<feature type="chain" id="PRO_5046477299" description="DUF5666 domain-containing protein" evidence="1">
    <location>
        <begin position="20"/>
        <end position="140"/>
    </location>
</feature>
<gene>
    <name evidence="2" type="ORF">ACFOSB_17900</name>
</gene>
<dbReference type="Proteomes" id="UP001595803">
    <property type="component" value="Unassembled WGS sequence"/>
</dbReference>
<evidence type="ECO:0000313" key="3">
    <source>
        <dbReference type="Proteomes" id="UP001595803"/>
    </source>
</evidence>
<evidence type="ECO:0000256" key="1">
    <source>
        <dbReference type="SAM" id="SignalP"/>
    </source>
</evidence>
<evidence type="ECO:0008006" key="4">
    <source>
        <dbReference type="Google" id="ProtNLM"/>
    </source>
</evidence>
<keyword evidence="1" id="KW-0732">Signal</keyword>
<sequence length="140" mass="14842">MRWIVPAVLLLAACAPAPARQPVHTFEGSARVLLTVQTYRLTFTENRVTHDIRGTLVNRTSGDAFQATGTLLPATDGDLLTADISAGDSPRLNATVFGIGLRDVPLKAGALLSGTIRHDAFAGSLRVNGFSSALSMKRVQ</sequence>
<organism evidence="2 3">
    <name type="scientific">Deinococcus rufus</name>
    <dbReference type="NCBI Taxonomy" id="2136097"/>
    <lineage>
        <taxon>Bacteria</taxon>
        <taxon>Thermotogati</taxon>
        <taxon>Deinococcota</taxon>
        <taxon>Deinococci</taxon>
        <taxon>Deinococcales</taxon>
        <taxon>Deinococcaceae</taxon>
        <taxon>Deinococcus</taxon>
    </lineage>
</organism>
<dbReference type="RefSeq" id="WP_322472273.1">
    <property type="nucleotide sequence ID" value="NZ_JBHRZG010000024.1"/>
</dbReference>